<evidence type="ECO:0000313" key="3">
    <source>
        <dbReference type="EMBL" id="KTB38741.1"/>
    </source>
</evidence>
<gene>
    <name evidence="3" type="ORF">WG66_8746</name>
</gene>
<reference evidence="3 4" key="1">
    <citation type="submission" date="2015-12" db="EMBL/GenBank/DDBJ databases">
        <title>Draft genome sequence of Moniliophthora roreri, the causal agent of frosty pod rot of cacao.</title>
        <authorList>
            <person name="Aime M.C."/>
            <person name="Diaz-Valderrama J.R."/>
            <person name="Kijpornyongpan T."/>
            <person name="Phillips-Mora W."/>
        </authorList>
    </citation>
    <scope>NUCLEOTIDE SEQUENCE [LARGE SCALE GENOMIC DNA]</scope>
    <source>
        <strain evidence="3 4">MCA 2952</strain>
    </source>
</reference>
<dbReference type="Proteomes" id="UP000054988">
    <property type="component" value="Unassembled WGS sequence"/>
</dbReference>
<comment type="caution">
    <text evidence="3">The sequence shown here is derived from an EMBL/GenBank/DDBJ whole genome shotgun (WGS) entry which is preliminary data.</text>
</comment>
<evidence type="ECO:0000259" key="2">
    <source>
        <dbReference type="Pfam" id="PF20151"/>
    </source>
</evidence>
<feature type="domain" description="DUF6533" evidence="2">
    <location>
        <begin position="22"/>
        <end position="65"/>
    </location>
</feature>
<dbReference type="Pfam" id="PF20151">
    <property type="entry name" value="DUF6533"/>
    <property type="match status" value="1"/>
</dbReference>
<dbReference type="InterPro" id="IPR045340">
    <property type="entry name" value="DUF6533"/>
</dbReference>
<proteinExistence type="predicted"/>
<organism evidence="3 4">
    <name type="scientific">Moniliophthora roreri</name>
    <name type="common">Frosty pod rot fungus</name>
    <name type="synonym">Monilia roreri</name>
    <dbReference type="NCBI Taxonomy" id="221103"/>
    <lineage>
        <taxon>Eukaryota</taxon>
        <taxon>Fungi</taxon>
        <taxon>Dikarya</taxon>
        <taxon>Basidiomycota</taxon>
        <taxon>Agaricomycotina</taxon>
        <taxon>Agaricomycetes</taxon>
        <taxon>Agaricomycetidae</taxon>
        <taxon>Agaricales</taxon>
        <taxon>Marasmiineae</taxon>
        <taxon>Marasmiaceae</taxon>
        <taxon>Moniliophthora</taxon>
    </lineage>
</organism>
<name>A0A0W0FR68_MONRR</name>
<sequence length="223" mass="25791">MTSVLVNLTQEDAREHYIHSLVQVVPAAILFWDHIITLDSEITYIWMRPKSRSSIIFLAVRYLTLTSNLPAWIFPFYPLGTERLLQGRDCLLSNIALHIAIRDLQQVSVRPKQCLVDRRISWFFGAVVVLVLGLTGYTLSGQVKVPYPVPGCDGFSESHQYFNVLSMWSFYAWRSINVRQLYLSDDAMSSHVELAFERRHWIVYPTRYNSDMENEDNGCYGGF</sequence>
<dbReference type="AlphaFoldDB" id="A0A0W0FR68"/>
<evidence type="ECO:0000313" key="4">
    <source>
        <dbReference type="Proteomes" id="UP000054988"/>
    </source>
</evidence>
<dbReference type="EMBL" id="LATX01001734">
    <property type="protein sequence ID" value="KTB38741.1"/>
    <property type="molecule type" value="Genomic_DNA"/>
</dbReference>
<keyword evidence="1" id="KW-0472">Membrane</keyword>
<evidence type="ECO:0000256" key="1">
    <source>
        <dbReference type="SAM" id="Phobius"/>
    </source>
</evidence>
<keyword evidence="1" id="KW-0812">Transmembrane</keyword>
<protein>
    <recommendedName>
        <fullName evidence="2">DUF6533 domain-containing protein</fullName>
    </recommendedName>
</protein>
<feature type="transmembrane region" description="Helical" evidence="1">
    <location>
        <begin position="120"/>
        <end position="139"/>
    </location>
</feature>
<accession>A0A0W0FR68</accession>
<keyword evidence="1" id="KW-1133">Transmembrane helix</keyword>